<keyword evidence="1" id="KW-0472">Membrane</keyword>
<dbReference type="SUPFAM" id="SSF52540">
    <property type="entry name" value="P-loop containing nucleoside triphosphate hydrolases"/>
    <property type="match status" value="1"/>
</dbReference>
<feature type="transmembrane region" description="Helical" evidence="1">
    <location>
        <begin position="477"/>
        <end position="505"/>
    </location>
</feature>
<gene>
    <name evidence="3" type="ORF">BJP34_19720</name>
</gene>
<evidence type="ECO:0000313" key="3">
    <source>
        <dbReference type="EMBL" id="AOX01369.1"/>
    </source>
</evidence>
<keyword evidence="1" id="KW-1133">Transmembrane helix</keyword>
<feature type="transmembrane region" description="Helical" evidence="1">
    <location>
        <begin position="82"/>
        <end position="101"/>
    </location>
</feature>
<feature type="domain" description="NACHT" evidence="2">
    <location>
        <begin position="209"/>
        <end position="301"/>
    </location>
</feature>
<dbReference type="STRING" id="1458985.BJP34_19720"/>
<evidence type="ECO:0000259" key="2">
    <source>
        <dbReference type="Pfam" id="PF05729"/>
    </source>
</evidence>
<protein>
    <recommendedName>
        <fullName evidence="2">NACHT domain-containing protein</fullName>
    </recommendedName>
</protein>
<dbReference type="Pfam" id="PF05729">
    <property type="entry name" value="NACHT"/>
    <property type="match status" value="1"/>
</dbReference>
<feature type="transmembrane region" description="Helical" evidence="1">
    <location>
        <begin position="45"/>
        <end position="62"/>
    </location>
</feature>
<organism evidence="3 4">
    <name type="scientific">Moorena producens PAL-8-15-08-1</name>
    <dbReference type="NCBI Taxonomy" id="1458985"/>
    <lineage>
        <taxon>Bacteria</taxon>
        <taxon>Bacillati</taxon>
        <taxon>Cyanobacteriota</taxon>
        <taxon>Cyanophyceae</taxon>
        <taxon>Coleofasciculales</taxon>
        <taxon>Coleofasciculaceae</taxon>
        <taxon>Moorena</taxon>
    </lineage>
</organism>
<dbReference type="InterPro" id="IPR007111">
    <property type="entry name" value="NACHT_NTPase"/>
</dbReference>
<dbReference type="RefSeq" id="WP_070393811.1">
    <property type="nucleotide sequence ID" value="NZ_CP017599.1"/>
</dbReference>
<sequence>MNLAEYLTNPNVIQRLLQLLLGLLICILGLLNNRFEQPKTLLRKIIVIAVCVIVYVFLAHQAENLVSQKSAEQDTQWFQQVYWILGIGYFFALPTIGYLLTTRPGKQTQISRQIPKAKLQRWRRDLLGAMAAEVNMGLDDSLYNHHLIKLVMADKREQVGRPEKITVNPSNSPPWWKQLLKFRRVTTDSEPGQKVIEVFNQEDIAGKLLILGAPGSGKTTMLLDLAKDLITRAQQQENQPIPIIAELSDWKDDKQPIAEWLAANLKFRYNLRKEITEEWIKTGQLLPLLDGLDELGLERQKLCVQQLNQFLKDVPQIVVCCREEEYLAGEQILEMRGAVCLQPLTDQQIENYLKRLNCRHLWQGIQQDSEGLLELARMPLLLHLIPLAYPDGLKRVERELKDPKAKEDYQNQCRQRLFEDYIDRKLKESHNRRGYSEEETRRWLGWLAKRLKEGQQTEFLIEKMQPDMLNKSRKKGLYQLSLGLIYGLIFSMIFDLSVGLVYGVLYGRFFKKIDLYKTIPISWKDRKKIIEELIYGLIYGLSVGLIYGLLYGLSVGLIRGLIIGLLYGLIRGLSGEEVKTRNKPNQVIKESAKNTVILSIISFPGTFLLFVLPDLVLGENVKLLSMLIRASGMAMLIGFSYAGRPVIQHFVLRLILWRSGSIPWDYAHFLSYATERRLIKRVGGRYRFIHDLLREHFATTGLTHLPPKSP</sequence>
<reference evidence="4" key="1">
    <citation type="submission" date="2016-10" db="EMBL/GenBank/DDBJ databases">
        <title>Comparative genomics uncovers the prolific and rare metabolic potential of the cyanobacterial genus Moorea.</title>
        <authorList>
            <person name="Leao T."/>
            <person name="Castelao G."/>
            <person name="Korobeynikov A."/>
            <person name="Monroe E.A."/>
            <person name="Podell S."/>
            <person name="Glukhov E."/>
            <person name="Allen E."/>
            <person name="Gerwick W.H."/>
            <person name="Gerwick L."/>
        </authorList>
    </citation>
    <scope>NUCLEOTIDE SEQUENCE [LARGE SCALE GENOMIC DNA]</scope>
    <source>
        <strain evidence="4">PAL-8-15-08-1</strain>
    </source>
</reference>
<dbReference type="EMBL" id="CP017599">
    <property type="protein sequence ID" value="AOX01369.1"/>
    <property type="molecule type" value="Genomic_DNA"/>
</dbReference>
<accession>A0A1D8TUN9</accession>
<name>A0A1D8TUN9_9CYAN</name>
<feature type="transmembrane region" description="Helical" evidence="1">
    <location>
        <begin position="12"/>
        <end position="33"/>
    </location>
</feature>
<proteinExistence type="predicted"/>
<feature type="transmembrane region" description="Helical" evidence="1">
    <location>
        <begin position="545"/>
        <end position="570"/>
    </location>
</feature>
<evidence type="ECO:0000256" key="1">
    <source>
        <dbReference type="SAM" id="Phobius"/>
    </source>
</evidence>
<dbReference type="OrthoDB" id="419058at2"/>
<feature type="transmembrane region" description="Helical" evidence="1">
    <location>
        <begin position="591"/>
        <end position="611"/>
    </location>
</feature>
<dbReference type="InterPro" id="IPR027417">
    <property type="entry name" value="P-loop_NTPase"/>
</dbReference>
<keyword evidence="1" id="KW-0812">Transmembrane</keyword>
<dbReference type="KEGG" id="mpro:BJP34_19720"/>
<dbReference type="AlphaFoldDB" id="A0A1D8TUN9"/>
<dbReference type="Proteomes" id="UP000177870">
    <property type="component" value="Chromosome"/>
</dbReference>
<evidence type="ECO:0000313" key="4">
    <source>
        <dbReference type="Proteomes" id="UP000177870"/>
    </source>
</evidence>
<dbReference type="Gene3D" id="3.40.50.300">
    <property type="entry name" value="P-loop containing nucleotide triphosphate hydrolases"/>
    <property type="match status" value="1"/>
</dbReference>